<dbReference type="AlphaFoldDB" id="A0A1X7ANP4"/>
<evidence type="ECO:0000259" key="4">
    <source>
        <dbReference type="PROSITE" id="PS51384"/>
    </source>
</evidence>
<name>A0A1X7ANP4_9GAMM</name>
<dbReference type="OrthoDB" id="9806195at2"/>
<evidence type="ECO:0000313" key="6">
    <source>
        <dbReference type="Proteomes" id="UP000196573"/>
    </source>
</evidence>
<dbReference type="RefSeq" id="WP_087110947.1">
    <property type="nucleotide sequence ID" value="NZ_CBCSCN010000006.1"/>
</dbReference>
<evidence type="ECO:0000256" key="1">
    <source>
        <dbReference type="ARBA" id="ARBA00023002"/>
    </source>
</evidence>
<proteinExistence type="inferred from homology"/>
<sequence length="242" mass="26859">MSDQAVQRTVKVERLSNISGDIYQVILVPADGQPMFWNAGQYLEVVMPTGYPCAYSIASAATDGLSLELHIQCFPGHERAREVVDYLQASETVNINIPKGDCFIDSCSDNPLVFIAAGTGFAQMKAMIEYSFMNGCPHPVHLYWGSRNPTGFYMPSLPIYWASEKGIHYHPVVSDRDAETDWEGRHGLLYQAVLEDIAELMSAHFYISGSPEMVYATLDALVEAGIPEAHVHSDVFAYCPRK</sequence>
<dbReference type="Pfam" id="PF00175">
    <property type="entry name" value="NAD_binding_1"/>
    <property type="match status" value="1"/>
</dbReference>
<accession>A0A1X7ANP4</accession>
<dbReference type="GO" id="GO:0008218">
    <property type="term" value="P:bioluminescence"/>
    <property type="evidence" value="ECO:0007669"/>
    <property type="project" value="UniProtKB-KW"/>
</dbReference>
<dbReference type="PROSITE" id="PS51384">
    <property type="entry name" value="FAD_FR"/>
    <property type="match status" value="1"/>
</dbReference>
<dbReference type="InterPro" id="IPR017927">
    <property type="entry name" value="FAD-bd_FR_type"/>
</dbReference>
<dbReference type="Gene3D" id="2.40.30.10">
    <property type="entry name" value="Translation factors"/>
    <property type="match status" value="1"/>
</dbReference>
<feature type="domain" description="FAD-binding FR-type" evidence="4">
    <location>
        <begin position="5"/>
        <end position="105"/>
    </location>
</feature>
<dbReference type="InterPro" id="IPR050415">
    <property type="entry name" value="MRET"/>
</dbReference>
<evidence type="ECO:0000256" key="2">
    <source>
        <dbReference type="ARBA" id="ARBA00023223"/>
    </source>
</evidence>
<dbReference type="PANTHER" id="PTHR47354:SF7">
    <property type="entry name" value="NAD(P)H-FLAVIN REDUCTASE"/>
    <property type="match status" value="1"/>
</dbReference>
<protein>
    <submittedName>
        <fullName evidence="5">NAD(P)H-flavin reductase</fullName>
        <ecNumber evidence="5">1.5.1.-</ecNumber>
    </submittedName>
</protein>
<dbReference type="PRINTS" id="PR00410">
    <property type="entry name" value="PHEHYDRXLASE"/>
</dbReference>
<dbReference type="InterPro" id="IPR039261">
    <property type="entry name" value="FNR_nucleotide-bd"/>
</dbReference>
<dbReference type="PANTHER" id="PTHR47354">
    <property type="entry name" value="NADH OXIDOREDUCTASE HCR"/>
    <property type="match status" value="1"/>
</dbReference>
<gene>
    <name evidence="5" type="primary">fre</name>
    <name evidence="5" type="ORF">EHSB41UT_02809</name>
</gene>
<keyword evidence="6" id="KW-1185">Reference proteome</keyword>
<dbReference type="EC" id="1.5.1.-" evidence="5"/>
<dbReference type="EMBL" id="FWPT01000006">
    <property type="protein sequence ID" value="SMA48608.1"/>
    <property type="molecule type" value="Genomic_DNA"/>
</dbReference>
<dbReference type="Gene3D" id="3.40.50.80">
    <property type="entry name" value="Nucleotide-binding domain of ferredoxin-NADP reductase (FNR) module"/>
    <property type="match status" value="1"/>
</dbReference>
<dbReference type="CDD" id="cd06189">
    <property type="entry name" value="flavin_oxioreductase"/>
    <property type="match status" value="1"/>
</dbReference>
<reference evidence="5 6" key="1">
    <citation type="submission" date="2017-03" db="EMBL/GenBank/DDBJ databases">
        <authorList>
            <person name="Afonso C.L."/>
            <person name="Miller P.J."/>
            <person name="Scott M.A."/>
            <person name="Spackman E."/>
            <person name="Goraichik I."/>
            <person name="Dimitrov K.M."/>
            <person name="Suarez D.L."/>
            <person name="Swayne D.E."/>
        </authorList>
    </citation>
    <scope>NUCLEOTIDE SEQUENCE [LARGE SCALE GENOMIC DNA]</scope>
    <source>
        <strain evidence="5">SB41UT1</strain>
    </source>
</reference>
<keyword evidence="1 5" id="KW-0560">Oxidoreductase</keyword>
<dbReference type="SUPFAM" id="SSF52343">
    <property type="entry name" value="Ferredoxin reductase-like, C-terminal NADP-linked domain"/>
    <property type="match status" value="1"/>
</dbReference>
<comment type="similarity">
    <text evidence="3">Belongs to the Fre/LuxG FAD/NAD(P) flavoprotein oxidoreductase family.</text>
</comment>
<evidence type="ECO:0000256" key="3">
    <source>
        <dbReference type="ARBA" id="ARBA00038177"/>
    </source>
</evidence>
<dbReference type="Proteomes" id="UP000196573">
    <property type="component" value="Unassembled WGS sequence"/>
</dbReference>
<dbReference type="InterPro" id="IPR001433">
    <property type="entry name" value="OxRdtase_FAD/NAD-bd"/>
</dbReference>
<evidence type="ECO:0000313" key="5">
    <source>
        <dbReference type="EMBL" id="SMA48608.1"/>
    </source>
</evidence>
<organism evidence="5 6">
    <name type="scientific">Parendozoicomonas haliclonae</name>
    <dbReference type="NCBI Taxonomy" id="1960125"/>
    <lineage>
        <taxon>Bacteria</taxon>
        <taxon>Pseudomonadati</taxon>
        <taxon>Pseudomonadota</taxon>
        <taxon>Gammaproteobacteria</taxon>
        <taxon>Oceanospirillales</taxon>
        <taxon>Endozoicomonadaceae</taxon>
        <taxon>Parendozoicomonas</taxon>
    </lineage>
</organism>
<dbReference type="SUPFAM" id="SSF63380">
    <property type="entry name" value="Riboflavin synthase domain-like"/>
    <property type="match status" value="1"/>
</dbReference>
<dbReference type="InterPro" id="IPR017938">
    <property type="entry name" value="Riboflavin_synthase-like_b-brl"/>
</dbReference>
<dbReference type="GO" id="GO:0016491">
    <property type="term" value="F:oxidoreductase activity"/>
    <property type="evidence" value="ECO:0007669"/>
    <property type="project" value="UniProtKB-KW"/>
</dbReference>
<keyword evidence="2" id="KW-0455">Luminescence</keyword>